<reference evidence="1" key="1">
    <citation type="submission" date="2022-11" db="EMBL/GenBank/DDBJ databases">
        <title>Chromosome-level genome of Pogonophryne albipinna.</title>
        <authorList>
            <person name="Jo E."/>
        </authorList>
    </citation>
    <scope>NUCLEOTIDE SEQUENCE</scope>
    <source>
        <strain evidence="1">SGF0006</strain>
        <tissue evidence="1">Muscle</tissue>
    </source>
</reference>
<comment type="caution">
    <text evidence="1">The sequence shown here is derived from an EMBL/GenBank/DDBJ whole genome shotgun (WGS) entry which is preliminary data.</text>
</comment>
<sequence>MATKTTVSCTGSTLLQPISEIINLPVDQVSPLCDSVVSANWMPYSARAAVNTINTNQYGRSDTVRSVWPTDIDTPFDEAATVWHLTTVCCEDSVCPLGERGLCTGL</sequence>
<gene>
    <name evidence="1" type="ORF">JOQ06_029329</name>
</gene>
<keyword evidence="2" id="KW-1185">Reference proteome</keyword>
<evidence type="ECO:0000313" key="1">
    <source>
        <dbReference type="EMBL" id="KAJ4939893.1"/>
    </source>
</evidence>
<accession>A0AAD6BBU3</accession>
<dbReference type="EMBL" id="JAPTMU010000008">
    <property type="protein sequence ID" value="KAJ4939893.1"/>
    <property type="molecule type" value="Genomic_DNA"/>
</dbReference>
<name>A0AAD6BBU3_9TELE</name>
<dbReference type="Proteomes" id="UP001219934">
    <property type="component" value="Unassembled WGS sequence"/>
</dbReference>
<feature type="non-terminal residue" evidence="1">
    <location>
        <position position="1"/>
    </location>
</feature>
<proteinExistence type="predicted"/>
<organism evidence="1 2">
    <name type="scientific">Pogonophryne albipinna</name>
    <dbReference type="NCBI Taxonomy" id="1090488"/>
    <lineage>
        <taxon>Eukaryota</taxon>
        <taxon>Metazoa</taxon>
        <taxon>Chordata</taxon>
        <taxon>Craniata</taxon>
        <taxon>Vertebrata</taxon>
        <taxon>Euteleostomi</taxon>
        <taxon>Actinopterygii</taxon>
        <taxon>Neopterygii</taxon>
        <taxon>Teleostei</taxon>
        <taxon>Neoteleostei</taxon>
        <taxon>Acanthomorphata</taxon>
        <taxon>Eupercaria</taxon>
        <taxon>Perciformes</taxon>
        <taxon>Notothenioidei</taxon>
        <taxon>Pogonophryne</taxon>
    </lineage>
</organism>
<evidence type="ECO:0000313" key="2">
    <source>
        <dbReference type="Proteomes" id="UP001219934"/>
    </source>
</evidence>
<dbReference type="AlphaFoldDB" id="A0AAD6BBU3"/>
<protein>
    <submittedName>
        <fullName evidence="1">Uncharacterized protein</fullName>
    </submittedName>
</protein>